<feature type="signal peptide" evidence="1">
    <location>
        <begin position="1"/>
        <end position="28"/>
    </location>
</feature>
<dbReference type="VEuPathDB" id="FungiDB:I7I53_08704"/>
<proteinExistence type="predicted"/>
<dbReference type="Proteomes" id="UP000663419">
    <property type="component" value="Chromosome 1"/>
</dbReference>
<feature type="chain" id="PRO_5034544936" evidence="1">
    <location>
        <begin position="29"/>
        <end position="72"/>
    </location>
</feature>
<sequence length="72" mass="8481">MWFSRQTGWKMRYLRLIISAMLVTLTQSLPANASAIETLQKRKVCCPFYLGNMRRAIYSERQRQVLLKGFPI</sequence>
<protein>
    <submittedName>
        <fullName evidence="2">Uncharacterized protein</fullName>
    </submittedName>
</protein>
<evidence type="ECO:0000313" key="3">
    <source>
        <dbReference type="Proteomes" id="UP000663419"/>
    </source>
</evidence>
<keyword evidence="1" id="KW-0732">Signal</keyword>
<name>A0A8A1L899_AJEC8</name>
<accession>A0A8A1L899</accession>
<dbReference type="AlphaFoldDB" id="A0A8A1L899"/>
<reference evidence="2" key="1">
    <citation type="submission" date="2021-01" db="EMBL/GenBank/DDBJ databases">
        <title>Chromosome-level genome assembly of a human fungal pathogen reveals clustering of transcriptionally co-regulated genes.</title>
        <authorList>
            <person name="Voorhies M."/>
            <person name="Cohen S."/>
            <person name="Shea T.P."/>
            <person name="Petrus S."/>
            <person name="Munoz J.F."/>
            <person name="Poplawski S."/>
            <person name="Goldman W.E."/>
            <person name="Michael T."/>
            <person name="Cuomo C.A."/>
            <person name="Sil A."/>
            <person name="Beyhan S."/>
        </authorList>
    </citation>
    <scope>NUCLEOTIDE SEQUENCE</scope>
    <source>
        <strain evidence="2">H88</strain>
    </source>
</reference>
<dbReference type="EMBL" id="CP069102">
    <property type="protein sequence ID" value="QSS48644.1"/>
    <property type="molecule type" value="Genomic_DNA"/>
</dbReference>
<evidence type="ECO:0000313" key="2">
    <source>
        <dbReference type="EMBL" id="QSS48644.1"/>
    </source>
</evidence>
<evidence type="ECO:0000256" key="1">
    <source>
        <dbReference type="SAM" id="SignalP"/>
    </source>
</evidence>
<gene>
    <name evidence="2" type="ORF">I7I53_08704</name>
</gene>
<organism evidence="2 3">
    <name type="scientific">Ajellomyces capsulatus (strain H88)</name>
    <name type="common">Darling's disease fungus</name>
    <name type="synonym">Histoplasma capsulatum</name>
    <dbReference type="NCBI Taxonomy" id="544711"/>
    <lineage>
        <taxon>Eukaryota</taxon>
        <taxon>Fungi</taxon>
        <taxon>Dikarya</taxon>
        <taxon>Ascomycota</taxon>
        <taxon>Pezizomycotina</taxon>
        <taxon>Eurotiomycetes</taxon>
        <taxon>Eurotiomycetidae</taxon>
        <taxon>Onygenales</taxon>
        <taxon>Ajellomycetaceae</taxon>
        <taxon>Histoplasma</taxon>
    </lineage>
</organism>